<evidence type="ECO:0000313" key="22">
    <source>
        <dbReference type="EMBL" id="BES82096.1"/>
    </source>
</evidence>
<organism evidence="22 23">
    <name type="scientific">Pyrodictium abyssi</name>
    <dbReference type="NCBI Taxonomy" id="54256"/>
    <lineage>
        <taxon>Archaea</taxon>
        <taxon>Thermoproteota</taxon>
        <taxon>Thermoprotei</taxon>
        <taxon>Desulfurococcales</taxon>
        <taxon>Pyrodictiaceae</taxon>
        <taxon>Pyrodictium</taxon>
    </lineage>
</organism>
<evidence type="ECO:0000256" key="10">
    <source>
        <dbReference type="ARBA" id="ARBA00023027"/>
    </source>
</evidence>
<feature type="binding site" evidence="18">
    <location>
        <begin position="67"/>
        <end position="71"/>
    </location>
    <ligand>
        <name>(6S)-NADPHX</name>
        <dbReference type="ChEBI" id="CHEBI:64076"/>
    </ligand>
</feature>
<protein>
    <recommendedName>
        <fullName evidence="19">Bifunctional NAD(P)H-hydrate repair enzyme</fullName>
    </recommendedName>
    <alternativeName>
        <fullName evidence="19">Nicotinamide nucleotide repair protein</fullName>
    </alternativeName>
    <domain>
        <recommendedName>
            <fullName evidence="19">ADP-dependent (S)-NAD(P)H-hydrate dehydratase</fullName>
            <ecNumber evidence="19">4.2.1.136</ecNumber>
        </recommendedName>
        <alternativeName>
            <fullName evidence="19">ADP-dependent NAD(P)HX dehydratase</fullName>
        </alternativeName>
    </domain>
    <domain>
        <recommendedName>
            <fullName evidence="19">NAD(P)H-hydrate epimerase</fullName>
            <ecNumber evidence="19">5.1.99.6</ecNumber>
        </recommendedName>
    </domain>
</protein>
<feature type="domain" description="YjeF N-terminal" evidence="21">
    <location>
        <begin position="20"/>
        <end position="225"/>
    </location>
</feature>
<keyword evidence="5 18" id="KW-0479">Metal-binding</keyword>
<feature type="binding site" evidence="17">
    <location>
        <position position="449"/>
    </location>
    <ligand>
        <name>AMP</name>
        <dbReference type="ChEBI" id="CHEBI:456215"/>
    </ligand>
</feature>
<dbReference type="SUPFAM" id="SSF64153">
    <property type="entry name" value="YjeF N-terminal domain-like"/>
    <property type="match status" value="1"/>
</dbReference>
<keyword evidence="12 17" id="KW-0456">Lyase</keyword>
<comment type="function">
    <text evidence="14 19">Bifunctional enzyme that catalyzes the epimerization of the S- and R-forms of NAD(P)HX and the dehydration of the S-form of NAD(P)HX at the expense of ADP, which is converted to AMP. This allows the repair of both epimers of NAD(P)HX, a damaged form of NAD(P)H that is a result of enzymatic or heat-dependent hydration.</text>
</comment>
<feature type="binding site" evidence="18">
    <location>
        <position position="68"/>
    </location>
    <ligand>
        <name>K(+)</name>
        <dbReference type="ChEBI" id="CHEBI:29103"/>
    </ligand>
</feature>
<comment type="cofactor">
    <cofactor evidence="17">
        <name>Mg(2+)</name>
        <dbReference type="ChEBI" id="CHEBI:18420"/>
    </cofactor>
</comment>
<dbReference type="PIRSF" id="PIRSF017184">
    <property type="entry name" value="Nnr"/>
    <property type="match status" value="1"/>
</dbReference>
<dbReference type="CDD" id="cd01171">
    <property type="entry name" value="YXKO-related"/>
    <property type="match status" value="1"/>
</dbReference>
<evidence type="ECO:0000256" key="4">
    <source>
        <dbReference type="ARBA" id="ARBA00009524"/>
    </source>
</evidence>
<dbReference type="Gene3D" id="3.40.1190.20">
    <property type="match status" value="1"/>
</dbReference>
<keyword evidence="23" id="KW-1185">Reference proteome</keyword>
<evidence type="ECO:0000256" key="16">
    <source>
        <dbReference type="ARBA" id="ARBA00049209"/>
    </source>
</evidence>
<keyword evidence="11 18" id="KW-0413">Isomerase</keyword>
<feature type="domain" description="YjeF C-terminal" evidence="20">
    <location>
        <begin position="228"/>
        <end position="508"/>
    </location>
</feature>
<dbReference type="PROSITE" id="PS51385">
    <property type="entry name" value="YJEF_N"/>
    <property type="match status" value="1"/>
</dbReference>
<dbReference type="HAMAP" id="MF_01966">
    <property type="entry name" value="NADHX_epimerase"/>
    <property type="match status" value="1"/>
</dbReference>
<feature type="binding site" evidence="18">
    <location>
        <position position="173"/>
    </location>
    <ligand>
        <name>K(+)</name>
        <dbReference type="ChEBI" id="CHEBI:29103"/>
    </ligand>
</feature>
<evidence type="ECO:0000313" key="23">
    <source>
        <dbReference type="Proteomes" id="UP001341135"/>
    </source>
</evidence>
<dbReference type="InterPro" id="IPR036652">
    <property type="entry name" value="YjeF_N_dom_sf"/>
</dbReference>
<evidence type="ECO:0000256" key="12">
    <source>
        <dbReference type="ARBA" id="ARBA00023239"/>
    </source>
</evidence>
<evidence type="ECO:0000256" key="3">
    <source>
        <dbReference type="ARBA" id="ARBA00006001"/>
    </source>
</evidence>
<dbReference type="SUPFAM" id="SSF53613">
    <property type="entry name" value="Ribokinase-like"/>
    <property type="match status" value="1"/>
</dbReference>
<dbReference type="Gene3D" id="3.40.50.10260">
    <property type="entry name" value="YjeF N-terminal domain"/>
    <property type="match status" value="1"/>
</dbReference>
<feature type="binding site" evidence="17">
    <location>
        <position position="263"/>
    </location>
    <ligand>
        <name>(6S)-NADPHX</name>
        <dbReference type="ChEBI" id="CHEBI:64076"/>
    </ligand>
</feature>
<comment type="caution">
    <text evidence="17">Lacks conserved residue(s) required for the propagation of feature annotation.</text>
</comment>
<dbReference type="InterPro" id="IPR029056">
    <property type="entry name" value="Ribokinase-like"/>
</dbReference>
<gene>
    <name evidence="17" type="primary">nnrD</name>
    <name evidence="18" type="synonym">nnrE</name>
    <name evidence="22" type="ORF">PABY_16630</name>
</gene>
<evidence type="ECO:0000256" key="14">
    <source>
        <dbReference type="ARBA" id="ARBA00025153"/>
    </source>
</evidence>
<proteinExistence type="inferred from homology"/>
<accession>A0ABM8IX39</accession>
<evidence type="ECO:0000256" key="17">
    <source>
        <dbReference type="HAMAP-Rule" id="MF_01965"/>
    </source>
</evidence>
<keyword evidence="13" id="KW-0511">Multifunctional enzyme</keyword>
<comment type="cofactor">
    <cofactor evidence="18 19">
        <name>K(+)</name>
        <dbReference type="ChEBI" id="CHEBI:29103"/>
    </cofactor>
    <text evidence="18 19">Binds 1 potassium ion per subunit.</text>
</comment>
<keyword evidence="10 17" id="KW-0520">NAD</keyword>
<keyword evidence="6 17" id="KW-0547">Nucleotide-binding</keyword>
<evidence type="ECO:0000256" key="19">
    <source>
        <dbReference type="PIRNR" id="PIRNR017184"/>
    </source>
</evidence>
<feature type="binding site" evidence="17">
    <location>
        <position position="381"/>
    </location>
    <ligand>
        <name>(6S)-NADPHX</name>
        <dbReference type="ChEBI" id="CHEBI:64076"/>
    </ligand>
</feature>
<comment type="similarity">
    <text evidence="4 19">In the C-terminal section; belongs to the NnrD/CARKD family.</text>
</comment>
<dbReference type="PANTHER" id="PTHR12592:SF0">
    <property type="entry name" value="ATP-DEPENDENT (S)-NAD(P)H-HYDRATE DEHYDRATASE"/>
    <property type="match status" value="1"/>
</dbReference>
<evidence type="ECO:0000259" key="21">
    <source>
        <dbReference type="PROSITE" id="PS51385"/>
    </source>
</evidence>
<evidence type="ECO:0000256" key="8">
    <source>
        <dbReference type="ARBA" id="ARBA00022857"/>
    </source>
</evidence>
<feature type="binding site" evidence="17">
    <location>
        <position position="450"/>
    </location>
    <ligand>
        <name>(6S)-NADPHX</name>
        <dbReference type="ChEBI" id="CHEBI:64076"/>
    </ligand>
</feature>
<comment type="function">
    <text evidence="17">Catalyzes the dehydration of the S-form of NAD(P)HX at the expense of ADP, which is converted to AMP. Together with NAD(P)HX epimerase, which catalyzes the epimerization of the S- and R-forms, the enzyme allows the repair of both epimers of NAD(P)HX, a damaged form of NAD(P)H that is a result of enzymatic or heat-dependent hydration.</text>
</comment>
<comment type="catalytic activity">
    <reaction evidence="1 18 19">
        <text>(6R)-NADHX = (6S)-NADHX</text>
        <dbReference type="Rhea" id="RHEA:32215"/>
        <dbReference type="ChEBI" id="CHEBI:64074"/>
        <dbReference type="ChEBI" id="CHEBI:64075"/>
        <dbReference type="EC" id="5.1.99.6"/>
    </reaction>
</comment>
<comment type="similarity">
    <text evidence="18">Belongs to the NnrE/AIBP family.</text>
</comment>
<evidence type="ECO:0000256" key="7">
    <source>
        <dbReference type="ARBA" id="ARBA00022840"/>
    </source>
</evidence>
<dbReference type="InterPro" id="IPR004443">
    <property type="entry name" value="YjeF_N_dom"/>
</dbReference>
<dbReference type="EMBL" id="AP028907">
    <property type="protein sequence ID" value="BES82096.1"/>
    <property type="molecule type" value="Genomic_DNA"/>
</dbReference>
<comment type="catalytic activity">
    <reaction evidence="16 17 19">
        <text>(6S)-NADPHX + ADP = AMP + phosphate + NADPH + H(+)</text>
        <dbReference type="Rhea" id="RHEA:32235"/>
        <dbReference type="ChEBI" id="CHEBI:15378"/>
        <dbReference type="ChEBI" id="CHEBI:43474"/>
        <dbReference type="ChEBI" id="CHEBI:57783"/>
        <dbReference type="ChEBI" id="CHEBI:64076"/>
        <dbReference type="ChEBI" id="CHEBI:456215"/>
        <dbReference type="ChEBI" id="CHEBI:456216"/>
        <dbReference type="EC" id="4.2.1.136"/>
    </reaction>
</comment>
<evidence type="ECO:0000256" key="18">
    <source>
        <dbReference type="HAMAP-Rule" id="MF_01966"/>
    </source>
</evidence>
<dbReference type="NCBIfam" id="TIGR00196">
    <property type="entry name" value="yjeF_cterm"/>
    <property type="match status" value="1"/>
</dbReference>
<dbReference type="EC" id="4.2.1.136" evidence="19"/>
<dbReference type="EC" id="5.1.99.6" evidence="19"/>
<evidence type="ECO:0000256" key="2">
    <source>
        <dbReference type="ARBA" id="ARBA00000909"/>
    </source>
</evidence>
<comment type="similarity">
    <text evidence="3 19">In the N-terminal section; belongs to the NnrE/AIBP family.</text>
</comment>
<comment type="catalytic activity">
    <reaction evidence="15 17 19">
        <text>(6S)-NADHX + ADP = AMP + phosphate + NADH + H(+)</text>
        <dbReference type="Rhea" id="RHEA:32223"/>
        <dbReference type="ChEBI" id="CHEBI:15378"/>
        <dbReference type="ChEBI" id="CHEBI:43474"/>
        <dbReference type="ChEBI" id="CHEBI:57945"/>
        <dbReference type="ChEBI" id="CHEBI:64074"/>
        <dbReference type="ChEBI" id="CHEBI:456215"/>
        <dbReference type="ChEBI" id="CHEBI:456216"/>
        <dbReference type="EC" id="4.2.1.136"/>
    </reaction>
</comment>
<feature type="binding site" evidence="17">
    <location>
        <position position="331"/>
    </location>
    <ligand>
        <name>(6S)-NADPHX</name>
        <dbReference type="ChEBI" id="CHEBI:64076"/>
    </ligand>
</feature>
<dbReference type="RefSeq" id="WP_338249081.1">
    <property type="nucleotide sequence ID" value="NZ_AP028907.1"/>
</dbReference>
<dbReference type="Pfam" id="PF01256">
    <property type="entry name" value="Carb_kinase"/>
    <property type="match status" value="1"/>
</dbReference>
<evidence type="ECO:0000256" key="11">
    <source>
        <dbReference type="ARBA" id="ARBA00023235"/>
    </source>
</evidence>
<comment type="function">
    <text evidence="18">Catalyzes the epimerization of the S- and R-forms of NAD(P)HX, a damaged form of NAD(P)H that is a result of enzymatic or heat-dependent hydration. This is a prerequisite for the S-specific NAD(P)H-hydrate dehydratase to allow the repair of both epimers of NAD(P)HX.</text>
</comment>
<evidence type="ECO:0000256" key="13">
    <source>
        <dbReference type="ARBA" id="ARBA00023268"/>
    </source>
</evidence>
<evidence type="ECO:0000256" key="9">
    <source>
        <dbReference type="ARBA" id="ARBA00022958"/>
    </source>
</evidence>
<keyword evidence="7 17" id="KW-0067">ATP-binding</keyword>
<evidence type="ECO:0000256" key="1">
    <source>
        <dbReference type="ARBA" id="ARBA00000013"/>
    </source>
</evidence>
<feature type="binding site" evidence="18">
    <location>
        <begin position="141"/>
        <end position="147"/>
    </location>
    <ligand>
        <name>(6S)-NADPHX</name>
        <dbReference type="ChEBI" id="CHEBI:64076"/>
    </ligand>
</feature>
<feature type="binding site" evidence="18">
    <location>
        <position position="170"/>
    </location>
    <ligand>
        <name>(6S)-NADPHX</name>
        <dbReference type="ChEBI" id="CHEBI:64076"/>
    </ligand>
</feature>
<name>A0ABM8IX39_9CREN</name>
<dbReference type="Pfam" id="PF03853">
    <property type="entry name" value="YjeF_N"/>
    <property type="match status" value="1"/>
</dbReference>
<feature type="binding site" evidence="18">
    <location>
        <position position="137"/>
    </location>
    <ligand>
        <name>K(+)</name>
        <dbReference type="ChEBI" id="CHEBI:29103"/>
    </ligand>
</feature>
<keyword evidence="9 18" id="KW-0630">Potassium</keyword>
<dbReference type="PROSITE" id="PS51383">
    <property type="entry name" value="YJEF_C_3"/>
    <property type="match status" value="1"/>
</dbReference>
<comment type="catalytic activity">
    <reaction evidence="2 18 19">
        <text>(6R)-NADPHX = (6S)-NADPHX</text>
        <dbReference type="Rhea" id="RHEA:32227"/>
        <dbReference type="ChEBI" id="CHEBI:64076"/>
        <dbReference type="ChEBI" id="CHEBI:64077"/>
        <dbReference type="EC" id="5.1.99.6"/>
    </reaction>
</comment>
<dbReference type="HAMAP" id="MF_01965">
    <property type="entry name" value="NADHX_dehydratase"/>
    <property type="match status" value="1"/>
</dbReference>
<dbReference type="GeneID" id="89289671"/>
<keyword evidence="8 17" id="KW-0521">NADP</keyword>
<comment type="subunit">
    <text evidence="17">Homotetramer.</text>
</comment>
<dbReference type="PANTHER" id="PTHR12592">
    <property type="entry name" value="ATP-DEPENDENT (S)-NAD(P)H-HYDRATE DEHYDRATASE FAMILY MEMBER"/>
    <property type="match status" value="1"/>
</dbReference>
<evidence type="ECO:0000259" key="20">
    <source>
        <dbReference type="PROSITE" id="PS51383"/>
    </source>
</evidence>
<evidence type="ECO:0000256" key="15">
    <source>
        <dbReference type="ARBA" id="ARBA00048238"/>
    </source>
</evidence>
<feature type="binding site" evidence="18">
    <location>
        <position position="152"/>
    </location>
    <ligand>
        <name>(6S)-NADPHX</name>
        <dbReference type="ChEBI" id="CHEBI:64076"/>
    </ligand>
</feature>
<evidence type="ECO:0000256" key="6">
    <source>
        <dbReference type="ARBA" id="ARBA00022741"/>
    </source>
</evidence>
<dbReference type="InterPro" id="IPR030677">
    <property type="entry name" value="Nnr"/>
</dbReference>
<reference evidence="22 23" key="1">
    <citation type="submission" date="2023-09" db="EMBL/GenBank/DDBJ databases">
        <title>Pyrofollis japonicus gen. nov. sp. nov., a novel member of the family Pyrodictiaceae isolated from the Iheya North hydrothermal field.</title>
        <authorList>
            <person name="Miyazaki U."/>
            <person name="Sanari M."/>
            <person name="Tame A."/>
            <person name="Kitajima M."/>
            <person name="Okamoto A."/>
            <person name="Sawayama S."/>
            <person name="Miyazaki J."/>
            <person name="Takai K."/>
            <person name="Nakagawa S."/>
        </authorList>
    </citation>
    <scope>NUCLEOTIDE SEQUENCE [LARGE SCALE GENOMIC DNA]</scope>
    <source>
        <strain evidence="22 23">AV2</strain>
    </source>
</reference>
<dbReference type="Proteomes" id="UP001341135">
    <property type="component" value="Chromosome"/>
</dbReference>
<dbReference type="NCBIfam" id="TIGR00197">
    <property type="entry name" value="yjeF_nterm"/>
    <property type="match status" value="1"/>
</dbReference>
<dbReference type="InterPro" id="IPR000631">
    <property type="entry name" value="CARKD"/>
</dbReference>
<sequence>MQPEERLQIGLGSHITSIDVSVIDTNSEALGVSRLQLMENAGRSVAEELAKRTKRGSRIAVLAGPGGNGGDGLAAARHLAYMGYSVDVVLLAKPSEIRSPEARAMYEAVELMDTTIGLQVARNPRDIDLHGYDVVVDALLGTGLKGAPRSPYAEAIDAINNADALKIAVDVPSGLNADTGEAPGPCVKADVTVTFHKPKPGLLKRPDLVGELVVASIGAPPEAEIYVGPGDVLYRVPRRSWRTHKGQAGRVLVVGGSEDFIGAPIISALAAQRAGVDLVYIAAPSKVITAASKHPVLIPVELKDAPWLSPDHVDTILRVAERVDSIVIGMGLGLNRDTQEAVKELLARIPKDKPVVLDADALKIVSDNRELIRRNMVLTPHEVEFHKVFGVKPAPVEELPARIRDAARQARLHGNVTIILKGPIDVITDGVRARLNKTGAPAMSAGGTGDALAGITGALLAKGLEPFDAACIAAYINGAAGALAYKEYGESMNAMDLIGYIHVVLNGPVKVAKEALVYRRLPVKRTAIGVWNTL</sequence>
<evidence type="ECO:0000256" key="5">
    <source>
        <dbReference type="ARBA" id="ARBA00022723"/>
    </source>
</evidence>
<comment type="similarity">
    <text evidence="17">Belongs to the NnrD/CARKD family.</text>
</comment>